<dbReference type="Gene3D" id="2.60.40.10">
    <property type="entry name" value="Immunoglobulins"/>
    <property type="match status" value="1"/>
</dbReference>
<dbReference type="InterPro" id="IPR032812">
    <property type="entry name" value="SbsA_Ig"/>
</dbReference>
<proteinExistence type="predicted"/>
<dbReference type="Pfam" id="PF13205">
    <property type="entry name" value="Big_5"/>
    <property type="match status" value="1"/>
</dbReference>
<keyword evidence="5" id="KW-1185">Reference proteome</keyword>
<dbReference type="EMBL" id="CP150096">
    <property type="protein sequence ID" value="WZN47327.1"/>
    <property type="molecule type" value="Genomic_DNA"/>
</dbReference>
<feature type="domain" description="SbsA Ig-like" evidence="3">
    <location>
        <begin position="34"/>
        <end position="124"/>
    </location>
</feature>
<evidence type="ECO:0000313" key="4">
    <source>
        <dbReference type="EMBL" id="WZN47327.1"/>
    </source>
</evidence>
<dbReference type="SUPFAM" id="SSF49452">
    <property type="entry name" value="Starch-binding domain-like"/>
    <property type="match status" value="1"/>
</dbReference>
<evidence type="ECO:0000259" key="3">
    <source>
        <dbReference type="Pfam" id="PF13205"/>
    </source>
</evidence>
<evidence type="ECO:0000313" key="5">
    <source>
        <dbReference type="Proteomes" id="UP001449657"/>
    </source>
</evidence>
<dbReference type="InterPro" id="IPR013784">
    <property type="entry name" value="Carb-bd-like_fold"/>
</dbReference>
<dbReference type="RefSeq" id="WP_341841970.1">
    <property type="nucleotide sequence ID" value="NZ_CP149792.1"/>
</dbReference>
<dbReference type="Proteomes" id="UP001449657">
    <property type="component" value="Chromosome"/>
</dbReference>
<reference evidence="4 5" key="1">
    <citation type="submission" date="2024-03" db="EMBL/GenBank/DDBJ databases">
        <title>Chitinophaga caseinilytica sp. nov., a casein hydrolysing bacterium isolated from forest soil.</title>
        <authorList>
            <person name="Lee D.S."/>
            <person name="Han D.M."/>
            <person name="Baek J.H."/>
            <person name="Choi D.G."/>
            <person name="Jeon J.H."/>
            <person name="Jeon C.O."/>
        </authorList>
    </citation>
    <scope>NUCLEOTIDE SEQUENCE [LARGE SCALE GENOMIC DNA]</scope>
    <source>
        <strain evidence="4 5">KACC 19118</strain>
    </source>
</reference>
<feature type="region of interest" description="Disordered" evidence="2">
    <location>
        <begin position="249"/>
        <end position="275"/>
    </location>
</feature>
<evidence type="ECO:0000256" key="2">
    <source>
        <dbReference type="SAM" id="MobiDB-lite"/>
    </source>
</evidence>
<name>A0ABZ2Z591_9BACT</name>
<dbReference type="PROSITE" id="PS51257">
    <property type="entry name" value="PROKAR_LIPOPROTEIN"/>
    <property type="match status" value="1"/>
</dbReference>
<sequence>MNHIMRGFWIVLLACGYLFSGCANIVPPGGGPRDTLAPRVLSVSPPDSTLNFNEQRVTFRFDEYVELDNVLEKLIVSPTLKRTPVITAKLRTVTMVIKDSLQPNTTYTFNLGDAVKDVNERNPIEDFQYVVSTGDYLDSITLSGTILIAETGKPDSNVAVMLYSNITEDSVVSKEKPLYLAKTKGNGTFRFKNLKPGTYRIFALKEENRDFQYTEADELIAYYDAPLDLSENMADVNMSLFKEPDSLRPKYDDLTVPEEAQPQQEEKKKDDKKKPKLIASAELSGGRQELGDSLTLSFNFPIRSLDSSAISLLEDTTLQRVRFGLTVADTTMKQFKMSYNWKPGKPYQLILPAGFATDTTGLQTAKADTVRFEAKQLDDYGTVTVNLSVSDSARHILPESDSGYQFVVQLVQGGKEVKYTGVVKNGKWERGLIQPGEYEIRVIVDRNFNGRWDTGIYYRNPKKQPETVFTFKDPINVKKNWTVPTNVKL</sequence>
<evidence type="ECO:0000256" key="1">
    <source>
        <dbReference type="ARBA" id="ARBA00022729"/>
    </source>
</evidence>
<feature type="compositionally biased region" description="Basic and acidic residues" evidence="2">
    <location>
        <begin position="264"/>
        <end position="273"/>
    </location>
</feature>
<dbReference type="InterPro" id="IPR013783">
    <property type="entry name" value="Ig-like_fold"/>
</dbReference>
<gene>
    <name evidence="4" type="ORF">WJU22_03935</name>
</gene>
<protein>
    <submittedName>
        <fullName evidence="4">Ig-like domain-containing domain</fullName>
    </submittedName>
</protein>
<keyword evidence="1" id="KW-0732">Signal</keyword>
<accession>A0ABZ2Z591</accession>
<organism evidence="4 5">
    <name type="scientific">Chitinophaga caseinilytica</name>
    <dbReference type="NCBI Taxonomy" id="2267521"/>
    <lineage>
        <taxon>Bacteria</taxon>
        <taxon>Pseudomonadati</taxon>
        <taxon>Bacteroidota</taxon>
        <taxon>Chitinophagia</taxon>
        <taxon>Chitinophagales</taxon>
        <taxon>Chitinophagaceae</taxon>
        <taxon>Chitinophaga</taxon>
    </lineage>
</organism>